<dbReference type="RefSeq" id="WP_062044743.1">
    <property type="nucleotide sequence ID" value="NZ_DF968183.1"/>
</dbReference>
<protein>
    <submittedName>
        <fullName evidence="2">Protein containing KilA-N domain</fullName>
    </submittedName>
</protein>
<evidence type="ECO:0000259" key="1">
    <source>
        <dbReference type="PROSITE" id="PS51301"/>
    </source>
</evidence>
<dbReference type="InterPro" id="IPR018004">
    <property type="entry name" value="KilA/APSES_HTH"/>
</dbReference>
<gene>
    <name evidence="2" type="ORF">TBC1_12657</name>
</gene>
<dbReference type="STRING" id="1678841.TBC1_12657"/>
<dbReference type="InterPro" id="IPR017880">
    <property type="entry name" value="KilA_N"/>
</dbReference>
<dbReference type="AlphaFoldDB" id="A0A0S7BW94"/>
<feature type="domain" description="KilA-N" evidence="1">
    <location>
        <begin position="3"/>
        <end position="139"/>
    </location>
</feature>
<dbReference type="PROSITE" id="PS51301">
    <property type="entry name" value="KILA_N"/>
    <property type="match status" value="1"/>
</dbReference>
<sequence>MAKVSQIKVKEISVSTLKVNGADYISITDIARQKNLVEPKDVVKNWLRLKNTLEYLGLWERLNNPNFKGVEFDPLLKDAGSNAFTMSPSRWVEITGAIGIITKNGAGGGTYAQRDIAFKFASWVSVEFELYLVKEFQRLKEDEQKQLGWSAKRELAKLNYHIHTDAIKQNLIPAELTPAQTSIIYASEADVLNVALFGITAKQWRDTNTDLKGNIRDYATINELICLSNMETLNAVFINEGLQQKDRLIKLNQIAIQQMKILQDVENRKLLK</sequence>
<accession>A0A0S7BW94</accession>
<dbReference type="PATRIC" id="fig|1678841.3.peg.3403"/>
<dbReference type="SMART" id="SM01252">
    <property type="entry name" value="KilA-N"/>
    <property type="match status" value="1"/>
</dbReference>
<evidence type="ECO:0000313" key="2">
    <source>
        <dbReference type="EMBL" id="GAP44845.1"/>
    </source>
</evidence>
<reference evidence="2" key="1">
    <citation type="journal article" date="2015" name="Genome Announc.">
        <title>Draft Genome Sequence of Bacteroidales Strain TBC1, a Novel Isolate from a Methanogenic Wastewater Treatment System.</title>
        <authorList>
            <person name="Tourlousse D.M."/>
            <person name="Matsuura N."/>
            <person name="Sun L."/>
            <person name="Toyonaga M."/>
            <person name="Kuroda K."/>
            <person name="Ohashi A."/>
            <person name="Cruz R."/>
            <person name="Yamaguchi T."/>
            <person name="Sekiguchi Y."/>
        </authorList>
    </citation>
    <scope>NUCLEOTIDE SEQUENCE [LARGE SCALE GENOMIC DNA]</scope>
    <source>
        <strain evidence="2">TBC1</strain>
    </source>
</reference>
<evidence type="ECO:0000313" key="3">
    <source>
        <dbReference type="Proteomes" id="UP000053091"/>
    </source>
</evidence>
<dbReference type="OrthoDB" id="9810290at2"/>
<organism evidence="2">
    <name type="scientific">Lentimicrobium saccharophilum</name>
    <dbReference type="NCBI Taxonomy" id="1678841"/>
    <lineage>
        <taxon>Bacteria</taxon>
        <taxon>Pseudomonadati</taxon>
        <taxon>Bacteroidota</taxon>
        <taxon>Bacteroidia</taxon>
        <taxon>Bacteroidales</taxon>
        <taxon>Lentimicrobiaceae</taxon>
        <taxon>Lentimicrobium</taxon>
    </lineage>
</organism>
<proteinExistence type="predicted"/>
<keyword evidence="3" id="KW-1185">Reference proteome</keyword>
<dbReference type="Proteomes" id="UP000053091">
    <property type="component" value="Unassembled WGS sequence"/>
</dbReference>
<name>A0A0S7BW94_9BACT</name>
<dbReference type="Pfam" id="PF04383">
    <property type="entry name" value="KilA-N"/>
    <property type="match status" value="1"/>
</dbReference>
<dbReference type="EMBL" id="DF968183">
    <property type="protein sequence ID" value="GAP44845.1"/>
    <property type="molecule type" value="Genomic_DNA"/>
</dbReference>